<evidence type="ECO:0000256" key="1">
    <source>
        <dbReference type="SAM" id="MobiDB-lite"/>
    </source>
</evidence>
<gene>
    <name evidence="2" type="ORF">FPZ41_39865</name>
</gene>
<evidence type="ECO:0000313" key="3">
    <source>
        <dbReference type="Proteomes" id="UP000373149"/>
    </source>
</evidence>
<accession>A0A5N8X497</accession>
<evidence type="ECO:0000313" key="2">
    <source>
        <dbReference type="EMBL" id="MPY54389.1"/>
    </source>
</evidence>
<dbReference type="AlphaFoldDB" id="A0A5N8X497"/>
<proteinExistence type="predicted"/>
<feature type="region of interest" description="Disordered" evidence="1">
    <location>
        <begin position="63"/>
        <end position="101"/>
    </location>
</feature>
<keyword evidence="3" id="KW-1185">Reference proteome</keyword>
<sequence>MRGRRGLTLIELLSAILLCLPFLIPTTSFASAHTTRDAKVNAAPGKVLTGKALRDEIVTHRKCDHSRDPLGPLPRTDRHRTADFVPSAPERPLTGSERASVHEPVAPVTWHHQGARSRTAHTPAALQVFRC</sequence>
<dbReference type="EMBL" id="VMNX01000269">
    <property type="protein sequence ID" value="MPY54389.1"/>
    <property type="molecule type" value="Genomic_DNA"/>
</dbReference>
<comment type="caution">
    <text evidence="2">The sequence shown here is derived from an EMBL/GenBank/DDBJ whole genome shotgun (WGS) entry which is preliminary data.</text>
</comment>
<name>A0A5N8X497_9ACTN</name>
<organism evidence="2 3">
    <name type="scientific">Streptomyces acidicola</name>
    <dbReference type="NCBI Taxonomy" id="2596892"/>
    <lineage>
        <taxon>Bacteria</taxon>
        <taxon>Bacillati</taxon>
        <taxon>Actinomycetota</taxon>
        <taxon>Actinomycetes</taxon>
        <taxon>Kitasatosporales</taxon>
        <taxon>Streptomycetaceae</taxon>
        <taxon>Streptomyces</taxon>
    </lineage>
</organism>
<dbReference type="Proteomes" id="UP000373149">
    <property type="component" value="Unassembled WGS sequence"/>
</dbReference>
<dbReference type="RefSeq" id="WP_152868900.1">
    <property type="nucleotide sequence ID" value="NZ_VMNX01000269.1"/>
</dbReference>
<protein>
    <submittedName>
        <fullName evidence="2">Uncharacterized protein</fullName>
    </submittedName>
</protein>
<reference evidence="2 3" key="1">
    <citation type="submission" date="2019-09" db="EMBL/GenBank/DDBJ databases">
        <authorList>
            <person name="Duangmal K."/>
            <person name="Teo W.F.A."/>
            <person name="Lipun K."/>
        </authorList>
    </citation>
    <scope>NUCLEOTIDE SEQUENCE [LARGE SCALE GENOMIC DNA]</scope>
    <source>
        <strain evidence="2 3">K1PN6</strain>
    </source>
</reference>